<sequence length="255" mass="28889">MNGNAMALRLGWDPSKVSTIERGKFRPSEIDLVQYLTMCGKDIDFFNDFKRRYRNAFEEYIVQIPDNLRTVAMAESTAKSIMAYDGQTVPGLFQTPEYAQGVYRTAGLVTEERIPALVEFRTQRQAILRRAMRPTCLFYVHEHALRTKVGDEQVMAGQYARLLTKAFMIRIIPADTAVIASSCTLWEYEKQMSVAFVETDLANVFVQDPGAIVRTRLLFDRLANLALDAGQSRRVLAEYAGQPREDFDDAGTCMA</sequence>
<accession>A0A0F0GHV8</accession>
<gene>
    <name evidence="2" type="ORF">UK23_35065</name>
</gene>
<dbReference type="InterPro" id="IPR001387">
    <property type="entry name" value="Cro/C1-type_HTH"/>
</dbReference>
<feature type="domain" description="DUF5753" evidence="1">
    <location>
        <begin position="68"/>
        <end position="238"/>
    </location>
</feature>
<dbReference type="Proteomes" id="UP000033393">
    <property type="component" value="Unassembled WGS sequence"/>
</dbReference>
<name>A0A0F0GHV8_LENAE</name>
<dbReference type="GO" id="GO:0003677">
    <property type="term" value="F:DNA binding"/>
    <property type="evidence" value="ECO:0007669"/>
    <property type="project" value="InterPro"/>
</dbReference>
<evidence type="ECO:0000313" key="3">
    <source>
        <dbReference type="Proteomes" id="UP000033393"/>
    </source>
</evidence>
<dbReference type="CDD" id="cd00093">
    <property type="entry name" value="HTH_XRE"/>
    <property type="match status" value="1"/>
</dbReference>
<reference evidence="2 3" key="1">
    <citation type="submission" date="2015-02" db="EMBL/GenBank/DDBJ databases">
        <authorList>
            <person name="Ju K.-S."/>
            <person name="Doroghazi J.R."/>
            <person name="Metcalf W."/>
        </authorList>
    </citation>
    <scope>NUCLEOTIDE SEQUENCE [LARGE SCALE GENOMIC DNA]</scope>
    <source>
        <strain evidence="2 3">NRRL B-16140</strain>
    </source>
</reference>
<evidence type="ECO:0000259" key="1">
    <source>
        <dbReference type="Pfam" id="PF19054"/>
    </source>
</evidence>
<evidence type="ECO:0000313" key="2">
    <source>
        <dbReference type="EMBL" id="KJK42945.1"/>
    </source>
</evidence>
<dbReference type="PATRIC" id="fig|68170.10.peg.9152"/>
<dbReference type="AlphaFoldDB" id="A0A0F0GHV8"/>
<proteinExistence type="predicted"/>
<organism evidence="2 3">
    <name type="scientific">Lentzea aerocolonigenes</name>
    <name type="common">Lechevalieria aerocolonigenes</name>
    <name type="synonym">Saccharothrix aerocolonigenes</name>
    <dbReference type="NCBI Taxonomy" id="68170"/>
    <lineage>
        <taxon>Bacteria</taxon>
        <taxon>Bacillati</taxon>
        <taxon>Actinomycetota</taxon>
        <taxon>Actinomycetes</taxon>
        <taxon>Pseudonocardiales</taxon>
        <taxon>Pseudonocardiaceae</taxon>
        <taxon>Lentzea</taxon>
    </lineage>
</organism>
<dbReference type="InterPro" id="IPR043917">
    <property type="entry name" value="DUF5753"/>
</dbReference>
<keyword evidence="3" id="KW-1185">Reference proteome</keyword>
<comment type="caution">
    <text evidence="2">The sequence shown here is derived from an EMBL/GenBank/DDBJ whole genome shotgun (WGS) entry which is preliminary data.</text>
</comment>
<protein>
    <recommendedName>
        <fullName evidence="1">DUF5753 domain-containing protein</fullName>
    </recommendedName>
</protein>
<dbReference type="Pfam" id="PF19054">
    <property type="entry name" value="DUF5753"/>
    <property type="match status" value="1"/>
</dbReference>
<dbReference type="SUPFAM" id="SSF47413">
    <property type="entry name" value="lambda repressor-like DNA-binding domains"/>
    <property type="match status" value="1"/>
</dbReference>
<dbReference type="InterPro" id="IPR010982">
    <property type="entry name" value="Lambda_DNA-bd_dom_sf"/>
</dbReference>
<dbReference type="EMBL" id="JYJG01000318">
    <property type="protein sequence ID" value="KJK42945.1"/>
    <property type="molecule type" value="Genomic_DNA"/>
</dbReference>